<reference evidence="3 4" key="1">
    <citation type="journal article" date="2018" name="Sci. Rep.">
        <title>Genomic signatures of local adaptation to the degree of environmental predictability in rotifers.</title>
        <authorList>
            <person name="Franch-Gras L."/>
            <person name="Hahn C."/>
            <person name="Garcia-Roger E.M."/>
            <person name="Carmona M.J."/>
            <person name="Serra M."/>
            <person name="Gomez A."/>
        </authorList>
    </citation>
    <scope>NUCLEOTIDE SEQUENCE [LARGE SCALE GENOMIC DNA]</scope>
    <source>
        <strain evidence="3">HYR1</strain>
    </source>
</reference>
<keyword evidence="4" id="KW-1185">Reference proteome</keyword>
<comment type="caution">
    <text evidence="3">The sequence shown here is derived from an EMBL/GenBank/DDBJ whole genome shotgun (WGS) entry which is preliminary data.</text>
</comment>
<gene>
    <name evidence="3" type="ORF">BpHYR1_009940</name>
</gene>
<dbReference type="AlphaFoldDB" id="A0A3M7RST8"/>
<feature type="coiled-coil region" evidence="1">
    <location>
        <begin position="316"/>
        <end position="357"/>
    </location>
</feature>
<keyword evidence="1" id="KW-0175">Coiled coil</keyword>
<evidence type="ECO:0000313" key="3">
    <source>
        <dbReference type="EMBL" id="RNA26643.1"/>
    </source>
</evidence>
<organism evidence="3 4">
    <name type="scientific">Brachionus plicatilis</name>
    <name type="common">Marine rotifer</name>
    <name type="synonym">Brachionus muelleri</name>
    <dbReference type="NCBI Taxonomy" id="10195"/>
    <lineage>
        <taxon>Eukaryota</taxon>
        <taxon>Metazoa</taxon>
        <taxon>Spiralia</taxon>
        <taxon>Gnathifera</taxon>
        <taxon>Rotifera</taxon>
        <taxon>Eurotatoria</taxon>
        <taxon>Monogononta</taxon>
        <taxon>Pseudotrocha</taxon>
        <taxon>Ploima</taxon>
        <taxon>Brachionidae</taxon>
        <taxon>Brachionus</taxon>
    </lineage>
</organism>
<evidence type="ECO:0000313" key="4">
    <source>
        <dbReference type="Proteomes" id="UP000276133"/>
    </source>
</evidence>
<feature type="compositionally biased region" description="Polar residues" evidence="2">
    <location>
        <begin position="501"/>
        <end position="515"/>
    </location>
</feature>
<name>A0A3M7RST8_BRAPC</name>
<evidence type="ECO:0000256" key="1">
    <source>
        <dbReference type="SAM" id="Coils"/>
    </source>
</evidence>
<dbReference type="InterPro" id="IPR036397">
    <property type="entry name" value="RNaseH_sf"/>
</dbReference>
<dbReference type="OrthoDB" id="10006939at2759"/>
<feature type="compositionally biased region" description="Basic residues" evidence="2">
    <location>
        <begin position="525"/>
        <end position="536"/>
    </location>
</feature>
<evidence type="ECO:0000256" key="2">
    <source>
        <dbReference type="SAM" id="MobiDB-lite"/>
    </source>
</evidence>
<accession>A0A3M7RST8</accession>
<dbReference type="EMBL" id="REGN01002701">
    <property type="protein sequence ID" value="RNA26643.1"/>
    <property type="molecule type" value="Genomic_DNA"/>
</dbReference>
<feature type="region of interest" description="Disordered" evidence="2">
    <location>
        <begin position="501"/>
        <end position="545"/>
    </location>
</feature>
<proteinExistence type="predicted"/>
<dbReference type="STRING" id="10195.A0A3M7RST8"/>
<sequence length="545" mass="65574">MISSVGTNLRDPKTFMTEESFVSEMDYRKRIKKEINQVIYRIVRLDKTPLKIRDTLLDIFDSFVPSLNAIRIRLFRLRKKIKYLRILNHYVDSSQGLITARELSNKIKNTFGVRISASRVKMNYFWRRLRLKPELNEVQIRERFEYANLHLNESFENYIFVDETMIRLNSFPLYHMRRIKIQIPIKLNIWAGISTKFVLFQSNLNRFGDKFLLDKHLYPFLVEKFNCQCVLFQDNDSKHDSRLCVNYLTEKNINWTPANSPDINVIELLWHDLKDYNCYKIELSNREKKFANRYVKGFVYEIVYEIIFLIENDWKIEELEAEQTSFQENNANQQKRIQRLEETQNIKEQETERLKMSSDCENFITNLKKFYIEQENFLNEETIRKGESQKMLEQYVLYARYTFNRKIFSELIGGNGLKLRNFVGKLSIFFGQYECELKRFERRKTATRQKLIFLKQFANDRFGIKFCEFDGILTRHEIKEEDKLLENMDFTQFELKYKSTSEPTQTANQQQQNLSEIKVKEPKPKCTRITKGKRGRPSREMSFNN</sequence>
<protein>
    <submittedName>
        <fullName evidence="3">Transposable element Tcb2 transposase</fullName>
    </submittedName>
</protein>
<dbReference type="Proteomes" id="UP000276133">
    <property type="component" value="Unassembled WGS sequence"/>
</dbReference>
<dbReference type="Gene3D" id="3.30.420.10">
    <property type="entry name" value="Ribonuclease H-like superfamily/Ribonuclease H"/>
    <property type="match status" value="1"/>
</dbReference>
<dbReference type="GO" id="GO:0003676">
    <property type="term" value="F:nucleic acid binding"/>
    <property type="evidence" value="ECO:0007669"/>
    <property type="project" value="InterPro"/>
</dbReference>